<evidence type="ECO:0000256" key="1">
    <source>
        <dbReference type="SAM" id="MobiDB-lite"/>
    </source>
</evidence>
<dbReference type="PROSITE" id="PS50097">
    <property type="entry name" value="BTB"/>
    <property type="match status" value="1"/>
</dbReference>
<comment type="caution">
    <text evidence="3">The sequence shown here is derived from an EMBL/GenBank/DDBJ whole genome shotgun (WGS) entry which is preliminary data.</text>
</comment>
<accession>A0AAE0PGS7</accession>
<reference evidence="3" key="1">
    <citation type="journal article" date="2023" name="Mol. Phylogenet. Evol.">
        <title>Genome-scale phylogeny and comparative genomics of the fungal order Sordariales.</title>
        <authorList>
            <person name="Hensen N."/>
            <person name="Bonometti L."/>
            <person name="Westerberg I."/>
            <person name="Brannstrom I.O."/>
            <person name="Guillou S."/>
            <person name="Cros-Aarteil S."/>
            <person name="Calhoun S."/>
            <person name="Haridas S."/>
            <person name="Kuo A."/>
            <person name="Mondo S."/>
            <person name="Pangilinan J."/>
            <person name="Riley R."/>
            <person name="LaButti K."/>
            <person name="Andreopoulos B."/>
            <person name="Lipzen A."/>
            <person name="Chen C."/>
            <person name="Yan M."/>
            <person name="Daum C."/>
            <person name="Ng V."/>
            <person name="Clum A."/>
            <person name="Steindorff A."/>
            <person name="Ohm R.A."/>
            <person name="Martin F."/>
            <person name="Silar P."/>
            <person name="Natvig D.O."/>
            <person name="Lalanne C."/>
            <person name="Gautier V."/>
            <person name="Ament-Velasquez S.L."/>
            <person name="Kruys A."/>
            <person name="Hutchinson M.I."/>
            <person name="Powell A.J."/>
            <person name="Barry K."/>
            <person name="Miller A.N."/>
            <person name="Grigoriev I.V."/>
            <person name="Debuchy R."/>
            <person name="Gladieux P."/>
            <person name="Hiltunen Thoren M."/>
            <person name="Johannesson H."/>
        </authorList>
    </citation>
    <scope>NUCLEOTIDE SEQUENCE</scope>
    <source>
        <strain evidence="3">FGSC 1904</strain>
    </source>
</reference>
<gene>
    <name evidence="3" type="ORF">B0T20DRAFT_477562</name>
</gene>
<evidence type="ECO:0000313" key="3">
    <source>
        <dbReference type="EMBL" id="KAK3399721.1"/>
    </source>
</evidence>
<dbReference type="Proteomes" id="UP001281003">
    <property type="component" value="Unassembled WGS sequence"/>
</dbReference>
<keyword evidence="4" id="KW-1185">Reference proteome</keyword>
<dbReference type="EMBL" id="JAUTDP010000004">
    <property type="protein sequence ID" value="KAK3399721.1"/>
    <property type="molecule type" value="Genomic_DNA"/>
</dbReference>
<feature type="domain" description="BTB" evidence="2">
    <location>
        <begin position="52"/>
        <end position="135"/>
    </location>
</feature>
<dbReference type="SUPFAM" id="SSF54695">
    <property type="entry name" value="POZ domain"/>
    <property type="match status" value="1"/>
</dbReference>
<feature type="region of interest" description="Disordered" evidence="1">
    <location>
        <begin position="1"/>
        <end position="26"/>
    </location>
</feature>
<proteinExistence type="predicted"/>
<feature type="compositionally biased region" description="Polar residues" evidence="1">
    <location>
        <begin position="1"/>
        <end position="24"/>
    </location>
</feature>
<reference evidence="3" key="2">
    <citation type="submission" date="2023-07" db="EMBL/GenBank/DDBJ databases">
        <authorList>
            <consortium name="Lawrence Berkeley National Laboratory"/>
            <person name="Haridas S."/>
            <person name="Hensen N."/>
            <person name="Bonometti L."/>
            <person name="Westerberg I."/>
            <person name="Brannstrom I.O."/>
            <person name="Guillou S."/>
            <person name="Cros-Aarteil S."/>
            <person name="Calhoun S."/>
            <person name="Kuo A."/>
            <person name="Mondo S."/>
            <person name="Pangilinan J."/>
            <person name="Riley R."/>
            <person name="LaButti K."/>
            <person name="Andreopoulos B."/>
            <person name="Lipzen A."/>
            <person name="Chen C."/>
            <person name="Yanf M."/>
            <person name="Daum C."/>
            <person name="Ng V."/>
            <person name="Clum A."/>
            <person name="Steindorff A."/>
            <person name="Ohm R."/>
            <person name="Martin F."/>
            <person name="Silar P."/>
            <person name="Natvig D."/>
            <person name="Lalanne C."/>
            <person name="Gautier V."/>
            <person name="Ament-velasquez S.L."/>
            <person name="Kruys A."/>
            <person name="Hutchinson M.I."/>
            <person name="Powell A.J."/>
            <person name="Barry K."/>
            <person name="Miller A.N."/>
            <person name="Grigoriev I.V."/>
            <person name="Debuchy R."/>
            <person name="Gladieux P."/>
            <person name="Thoren M.H."/>
            <person name="Johannesson H."/>
        </authorList>
    </citation>
    <scope>NUCLEOTIDE SEQUENCE</scope>
    <source>
        <strain evidence="3">FGSC 1904</strain>
    </source>
</reference>
<protein>
    <recommendedName>
        <fullName evidence="2">BTB domain-containing protein</fullName>
    </recommendedName>
</protein>
<sequence length="505" mass="57493">MSNRGTSQRPLPNPSATPSGNPSPAASPEWRDYLLNQCFYQTDQPVPFDAVPDTVLLVRGIWAGVGNPRERAFLINSHHLSSNSSYFRRLFSPSAVESISRAGHRRYMITLRSVDAEALYLILRVIASGRSTLPPTSLNDGFNRVCRIAETAYRLEFNIGAADPSDQTAALTIAARWWLWDITRTDAAPWVHHQRAELAKRLPDSIWLHLSGTLNCHGRACTCEEHRLTREEEPLANDLREFPTPLVRLILMFYNILIREAPFPPHHELRPPAYSLSPRRTQLWPDGWQAMWNARARLHNRTTCTCGWLPSYYATWTRLLEHHLNPFAEDARDDDDLESHQDFFTRTASLLASASNTVPKPWVSYPPGQEPLCTLANGREGHERKATELGRKLREALYQWLSDLERSPVSVFDSDCDFPWEVQGNELVPYEGGTTYHEEEDEDTPYPQQVYDLPPIPGDVPAEVPEEVELETGDCKDSTWVTFHGTTWTGMRNASGHWTAWAEKQ</sequence>
<organism evidence="3 4">
    <name type="scientific">Sordaria brevicollis</name>
    <dbReference type="NCBI Taxonomy" id="83679"/>
    <lineage>
        <taxon>Eukaryota</taxon>
        <taxon>Fungi</taxon>
        <taxon>Dikarya</taxon>
        <taxon>Ascomycota</taxon>
        <taxon>Pezizomycotina</taxon>
        <taxon>Sordariomycetes</taxon>
        <taxon>Sordariomycetidae</taxon>
        <taxon>Sordariales</taxon>
        <taxon>Sordariaceae</taxon>
        <taxon>Sordaria</taxon>
    </lineage>
</organism>
<evidence type="ECO:0000313" key="4">
    <source>
        <dbReference type="Proteomes" id="UP001281003"/>
    </source>
</evidence>
<dbReference type="InterPro" id="IPR000210">
    <property type="entry name" value="BTB/POZ_dom"/>
</dbReference>
<evidence type="ECO:0000259" key="2">
    <source>
        <dbReference type="PROSITE" id="PS50097"/>
    </source>
</evidence>
<dbReference type="InterPro" id="IPR011333">
    <property type="entry name" value="SKP1/BTB/POZ_sf"/>
</dbReference>
<name>A0AAE0PGS7_SORBR</name>
<dbReference type="AlphaFoldDB" id="A0AAE0PGS7"/>